<dbReference type="Gene3D" id="3.40.50.11010">
    <property type="match status" value="1"/>
</dbReference>
<name>A0A0H4PMC9_9BACT</name>
<dbReference type="PANTHER" id="PTHR45947:SF3">
    <property type="entry name" value="SULFOQUINOVOSYL TRANSFERASE SQD2"/>
    <property type="match status" value="1"/>
</dbReference>
<dbReference type="Proteomes" id="UP000036520">
    <property type="component" value="Chromosome"/>
</dbReference>
<evidence type="ECO:0000313" key="2">
    <source>
        <dbReference type="Proteomes" id="UP000036520"/>
    </source>
</evidence>
<dbReference type="STRING" id="320787.CA2015_4888"/>
<proteinExistence type="predicted"/>
<dbReference type="PANTHER" id="PTHR45947">
    <property type="entry name" value="SULFOQUINOVOSYL TRANSFERASE SQD2"/>
    <property type="match status" value="1"/>
</dbReference>
<dbReference type="KEGG" id="camu:CA2015_4888"/>
<protein>
    <submittedName>
        <fullName evidence="1">UDP-galactopyranose mutase</fullName>
    </submittedName>
</protein>
<dbReference type="AlphaFoldDB" id="A0A0H4PMC9"/>
<sequence length="433" mass="50094">MVNINLNLSFPMRKTFIILEKKQLFMKDFSNLTFDKVTIVMTSMSRWDGEFSSASWSLAKTFAQTQKVIYVDYPFTFLDYLKERKKPSVKARKSALIWGNNSIKQLSQFSPKLYALSPPLMLPINWLPQGSLYNFFSNWNDRRLAKSISKALKELHEEAFIYFNSFNPLYLTKLPNSFKPNAFVYQSRDNIRALEPYLRKHGARKEIEAVQSADLSLVTSRMLQKDLEALSGKKVAYFPNAADFELFKSAYELELNVPKDLKNIPKPIIGYTGNICHRLDYDLIKTVCEANPDKSMVMVGPRNHQGHTDINLDEIPNLYFTGPKKIEQLPQYLAHFQLLILPFLCNEVTKSIYPLKINEYLASGKPIVATPFSEDIQLFHPLISLEKSPQDFNKAIEMELTTNTEEKAKSRYTEASKNTWKGRVKLFWELLMD</sequence>
<dbReference type="InterPro" id="IPR050194">
    <property type="entry name" value="Glycosyltransferase_grp1"/>
</dbReference>
<dbReference type="EMBL" id="CP012040">
    <property type="protein sequence ID" value="AKP54210.1"/>
    <property type="molecule type" value="Genomic_DNA"/>
</dbReference>
<dbReference type="Pfam" id="PF13692">
    <property type="entry name" value="Glyco_trans_1_4"/>
    <property type="match status" value="1"/>
</dbReference>
<keyword evidence="2" id="KW-1185">Reference proteome</keyword>
<organism evidence="1 2">
    <name type="scientific">Cyclobacterium amurskyense</name>
    <dbReference type="NCBI Taxonomy" id="320787"/>
    <lineage>
        <taxon>Bacteria</taxon>
        <taxon>Pseudomonadati</taxon>
        <taxon>Bacteroidota</taxon>
        <taxon>Cytophagia</taxon>
        <taxon>Cytophagales</taxon>
        <taxon>Cyclobacteriaceae</taxon>
        <taxon>Cyclobacterium</taxon>
    </lineage>
</organism>
<dbReference type="SUPFAM" id="SSF53756">
    <property type="entry name" value="UDP-Glycosyltransferase/glycogen phosphorylase"/>
    <property type="match status" value="1"/>
</dbReference>
<dbReference type="GO" id="GO:0016757">
    <property type="term" value="F:glycosyltransferase activity"/>
    <property type="evidence" value="ECO:0007669"/>
    <property type="project" value="TreeGrafter"/>
</dbReference>
<dbReference type="Gene3D" id="3.40.50.2000">
    <property type="entry name" value="Glycogen Phosphorylase B"/>
    <property type="match status" value="1"/>
</dbReference>
<accession>A0A0H4PMC9</accession>
<evidence type="ECO:0000313" key="1">
    <source>
        <dbReference type="EMBL" id="AKP54210.1"/>
    </source>
</evidence>
<gene>
    <name evidence="1" type="ORF">CA2015_4888</name>
</gene>
<reference evidence="1 2" key="1">
    <citation type="submission" date="2015-07" db="EMBL/GenBank/DDBJ databases">
        <authorList>
            <person name="Kim K.M."/>
        </authorList>
    </citation>
    <scope>NUCLEOTIDE SEQUENCE [LARGE SCALE GENOMIC DNA]</scope>
    <source>
        <strain evidence="1 2">KCTC 12363</strain>
    </source>
</reference>